<feature type="compositionally biased region" description="Polar residues" evidence="1">
    <location>
        <begin position="30"/>
        <end position="45"/>
    </location>
</feature>
<sequence length="174" mass="19669">MDSSSNEDALTQHVVYPPPPPQLPQNQSQATFDSSSSPLKLNTGRSAFASENPIRDTRLVQVELDTHNKWFGPVSPAKFLDKFLPKPSGLPRRPNFQSEKWGKVLSGAKKEINMYNKFTELLEDYCTNLELKVTAEASDDINWTHQTGLIKVDVSVFPKDVQLEPGKQFLRIQR</sequence>
<dbReference type="KEGG" id="mrr:Moror_1257"/>
<feature type="region of interest" description="Disordered" evidence="1">
    <location>
        <begin position="1"/>
        <end position="52"/>
    </location>
</feature>
<name>V2X4Y4_MONRO</name>
<reference evidence="2 3" key="1">
    <citation type="journal article" date="2014" name="BMC Genomics">
        <title>Genome and secretome analysis of the hemibiotrophic fungal pathogen, Moniliophthora roreri, which causes frosty pod rot disease of cacao: mechanisms of the biotrophic and necrotrophic phases.</title>
        <authorList>
            <person name="Meinhardt L.W."/>
            <person name="Costa G.G.L."/>
            <person name="Thomazella D.P.T."/>
            <person name="Teixeira P.J.P.L."/>
            <person name="Carazzolle M.F."/>
            <person name="Schuster S.C."/>
            <person name="Carlson J.E."/>
            <person name="Guiltinan M.J."/>
            <person name="Mieczkowski P."/>
            <person name="Farmer A."/>
            <person name="Ramaraj T."/>
            <person name="Crozier J."/>
            <person name="Davis R.E."/>
            <person name="Shao J."/>
            <person name="Melnick R.L."/>
            <person name="Pereira G.A.G."/>
            <person name="Bailey B.A."/>
        </authorList>
    </citation>
    <scope>NUCLEOTIDE SEQUENCE [LARGE SCALE GENOMIC DNA]</scope>
    <source>
        <strain evidence="2 3">MCA 2997</strain>
    </source>
</reference>
<dbReference type="OrthoDB" id="10474678at2759"/>
<comment type="caution">
    <text evidence="2">The sequence shown here is derived from an EMBL/GenBank/DDBJ whole genome shotgun (WGS) entry which is preliminary data.</text>
</comment>
<dbReference type="EMBL" id="AWSO01000613">
    <property type="protein sequence ID" value="ESK88872.1"/>
    <property type="molecule type" value="Genomic_DNA"/>
</dbReference>
<evidence type="ECO:0000256" key="1">
    <source>
        <dbReference type="SAM" id="MobiDB-lite"/>
    </source>
</evidence>
<keyword evidence="3" id="KW-1185">Reference proteome</keyword>
<proteinExistence type="predicted"/>
<dbReference type="Proteomes" id="UP000017559">
    <property type="component" value="Unassembled WGS sequence"/>
</dbReference>
<accession>V2X4Y4</accession>
<evidence type="ECO:0000313" key="2">
    <source>
        <dbReference type="EMBL" id="ESK88872.1"/>
    </source>
</evidence>
<evidence type="ECO:0000313" key="3">
    <source>
        <dbReference type="Proteomes" id="UP000017559"/>
    </source>
</evidence>
<dbReference type="AlphaFoldDB" id="V2X4Y4"/>
<gene>
    <name evidence="2" type="ORF">Moror_1257</name>
</gene>
<protein>
    <submittedName>
        <fullName evidence="2">Uncharacterized protein</fullName>
    </submittedName>
</protein>
<organism evidence="2 3">
    <name type="scientific">Moniliophthora roreri (strain MCA 2997)</name>
    <name type="common">Cocoa frosty pod rot fungus</name>
    <name type="synonym">Crinipellis roreri</name>
    <dbReference type="NCBI Taxonomy" id="1381753"/>
    <lineage>
        <taxon>Eukaryota</taxon>
        <taxon>Fungi</taxon>
        <taxon>Dikarya</taxon>
        <taxon>Basidiomycota</taxon>
        <taxon>Agaricomycotina</taxon>
        <taxon>Agaricomycetes</taxon>
        <taxon>Agaricomycetidae</taxon>
        <taxon>Agaricales</taxon>
        <taxon>Marasmiineae</taxon>
        <taxon>Marasmiaceae</taxon>
        <taxon>Moniliophthora</taxon>
    </lineage>
</organism>
<dbReference type="HOGENOM" id="CLU_1540460_0_0_1"/>